<feature type="compositionally biased region" description="Basic residues" evidence="1">
    <location>
        <begin position="174"/>
        <end position="194"/>
    </location>
</feature>
<evidence type="ECO:0000313" key="4">
    <source>
        <dbReference type="Proteomes" id="UP000187283"/>
    </source>
</evidence>
<feature type="region of interest" description="Disordered" evidence="1">
    <location>
        <begin position="174"/>
        <end position="212"/>
    </location>
</feature>
<gene>
    <name evidence="3" type="ORF">AYI70_g1165</name>
</gene>
<dbReference type="Proteomes" id="UP000187283">
    <property type="component" value="Unassembled WGS sequence"/>
</dbReference>
<feature type="chain" id="PRO_5012458393" evidence="2">
    <location>
        <begin position="21"/>
        <end position="212"/>
    </location>
</feature>
<dbReference type="STRING" id="133412.A0A1R1YDQ1"/>
<evidence type="ECO:0000256" key="2">
    <source>
        <dbReference type="SAM" id="SignalP"/>
    </source>
</evidence>
<accession>A0A1R1YDQ1</accession>
<organism evidence="3 4">
    <name type="scientific">Smittium culicis</name>
    <dbReference type="NCBI Taxonomy" id="133412"/>
    <lineage>
        <taxon>Eukaryota</taxon>
        <taxon>Fungi</taxon>
        <taxon>Fungi incertae sedis</taxon>
        <taxon>Zoopagomycota</taxon>
        <taxon>Kickxellomycotina</taxon>
        <taxon>Harpellomycetes</taxon>
        <taxon>Harpellales</taxon>
        <taxon>Legeriomycetaceae</taxon>
        <taxon>Smittium</taxon>
    </lineage>
</organism>
<keyword evidence="4" id="KW-1185">Reference proteome</keyword>
<protein>
    <submittedName>
        <fullName evidence="3">Uncharacterized protein</fullName>
    </submittedName>
</protein>
<dbReference type="OrthoDB" id="5589309at2759"/>
<dbReference type="EMBL" id="LSSN01000236">
    <property type="protein sequence ID" value="OMJ25051.1"/>
    <property type="molecule type" value="Genomic_DNA"/>
</dbReference>
<sequence>MKITISMFALACSTVFSVMASPAVENAVSGSDTNALFKRSGGSGGGHSGGNGGGRRGGHGGGRRGGHRGGRGRRYHGYGRDWYFDDSSDISFIQGLVYQPSEYYGQRFQYLYQNSPDFSNYWNSDDLFRSSWNSDPLFRDACFANLYPSGYDQFRTGGIYFGYLDRFGYGRGGHGGRRGGHGGRRGGHGGRRGGHGGGNSHRGSSGRGSNRS</sequence>
<evidence type="ECO:0000313" key="3">
    <source>
        <dbReference type="EMBL" id="OMJ25051.1"/>
    </source>
</evidence>
<feature type="region of interest" description="Disordered" evidence="1">
    <location>
        <begin position="38"/>
        <end position="72"/>
    </location>
</feature>
<feature type="compositionally biased region" description="Gly residues" evidence="1">
    <location>
        <begin position="41"/>
        <end position="55"/>
    </location>
</feature>
<feature type="compositionally biased region" description="Basic residues" evidence="1">
    <location>
        <begin position="56"/>
        <end position="72"/>
    </location>
</feature>
<dbReference type="AlphaFoldDB" id="A0A1R1YDQ1"/>
<keyword evidence="2" id="KW-0732">Signal</keyword>
<feature type="signal peptide" evidence="2">
    <location>
        <begin position="1"/>
        <end position="20"/>
    </location>
</feature>
<feature type="compositionally biased region" description="Low complexity" evidence="1">
    <location>
        <begin position="201"/>
        <end position="212"/>
    </location>
</feature>
<evidence type="ECO:0000256" key="1">
    <source>
        <dbReference type="SAM" id="MobiDB-lite"/>
    </source>
</evidence>
<reference evidence="3 4" key="1">
    <citation type="submission" date="2017-01" db="EMBL/GenBank/DDBJ databases">
        <authorList>
            <person name="Mah S.A."/>
            <person name="Swanson W.J."/>
            <person name="Moy G.W."/>
            <person name="Vacquier V.D."/>
        </authorList>
    </citation>
    <scope>NUCLEOTIDE SEQUENCE [LARGE SCALE GENOMIC DNA]</scope>
    <source>
        <strain evidence="3 4">GSMNP</strain>
    </source>
</reference>
<comment type="caution">
    <text evidence="3">The sequence shown here is derived from an EMBL/GenBank/DDBJ whole genome shotgun (WGS) entry which is preliminary data.</text>
</comment>
<proteinExistence type="predicted"/>
<name>A0A1R1YDQ1_9FUNG</name>